<organism evidence="4 5">
    <name type="scientific">Tritrichomonas foetus</name>
    <dbReference type="NCBI Taxonomy" id="1144522"/>
    <lineage>
        <taxon>Eukaryota</taxon>
        <taxon>Metamonada</taxon>
        <taxon>Parabasalia</taxon>
        <taxon>Tritrichomonadida</taxon>
        <taxon>Tritrichomonadidae</taxon>
        <taxon>Tritrichomonas</taxon>
    </lineage>
</organism>
<feature type="compositionally biased region" description="Low complexity" evidence="1">
    <location>
        <begin position="90"/>
        <end position="103"/>
    </location>
</feature>
<dbReference type="EMBL" id="MLAK01000724">
    <property type="protein sequence ID" value="OHT06500.1"/>
    <property type="molecule type" value="Genomic_DNA"/>
</dbReference>
<evidence type="ECO:0000256" key="1">
    <source>
        <dbReference type="SAM" id="MobiDB-lite"/>
    </source>
</evidence>
<feature type="domain" description="Myb-like" evidence="2">
    <location>
        <begin position="154"/>
        <end position="204"/>
    </location>
</feature>
<dbReference type="SUPFAM" id="SSF46689">
    <property type="entry name" value="Homeodomain-like"/>
    <property type="match status" value="1"/>
</dbReference>
<dbReference type="GO" id="GO:0005634">
    <property type="term" value="C:nucleus"/>
    <property type="evidence" value="ECO:0007669"/>
    <property type="project" value="TreeGrafter"/>
</dbReference>
<dbReference type="Gene3D" id="1.10.10.60">
    <property type="entry name" value="Homeodomain-like"/>
    <property type="match status" value="2"/>
</dbReference>
<dbReference type="Pfam" id="PF00249">
    <property type="entry name" value="Myb_DNA-binding"/>
    <property type="match status" value="2"/>
</dbReference>
<feature type="domain" description="HTH myb-type" evidence="3">
    <location>
        <begin position="158"/>
        <end position="208"/>
    </location>
</feature>
<dbReference type="CDD" id="cd00167">
    <property type="entry name" value="SANT"/>
    <property type="match status" value="2"/>
</dbReference>
<protein>
    <submittedName>
        <fullName evidence="4">DNA-binding protein eta2</fullName>
    </submittedName>
</protein>
<dbReference type="InterPro" id="IPR050560">
    <property type="entry name" value="MYB_TF"/>
</dbReference>
<accession>A0A1J4K9Y2</accession>
<dbReference type="InterPro" id="IPR009057">
    <property type="entry name" value="Homeodomain-like_sf"/>
</dbReference>
<dbReference type="RefSeq" id="XP_068359636.1">
    <property type="nucleotide sequence ID" value="XM_068504363.1"/>
</dbReference>
<dbReference type="InterPro" id="IPR001005">
    <property type="entry name" value="SANT/Myb"/>
</dbReference>
<sequence>MAESTHCFLLPSIDELPLNDLDISFFQEQEEKARRLYNVFPSPQSYSPINSPYTSNSPSTYSNSSISISQHPVQSSIPFTTSSSLILPSSTNTSINPNNNSDTPKLKGAWSPEEDEKLRSAVAACDPILWDIVAESVPGRSAIQCKERWLYRLHPEVKKTRFEKWEDDLIIKERCRVGNHWTLIANKLPGRTSCAVKNRWYSVLCNRAGITDVFQM</sequence>
<dbReference type="PROSITE" id="PS51294">
    <property type="entry name" value="HTH_MYB"/>
    <property type="match status" value="2"/>
</dbReference>
<comment type="caution">
    <text evidence="4">The sequence shown here is derived from an EMBL/GenBank/DDBJ whole genome shotgun (WGS) entry which is preliminary data.</text>
</comment>
<name>A0A1J4K9Y2_9EUKA</name>
<dbReference type="SMART" id="SM00717">
    <property type="entry name" value="SANT"/>
    <property type="match status" value="2"/>
</dbReference>
<feature type="region of interest" description="Disordered" evidence="1">
    <location>
        <begin position="90"/>
        <end position="110"/>
    </location>
</feature>
<evidence type="ECO:0000313" key="4">
    <source>
        <dbReference type="EMBL" id="OHT06500.1"/>
    </source>
</evidence>
<dbReference type="OrthoDB" id="2143914at2759"/>
<dbReference type="PANTHER" id="PTHR45614:SF241">
    <property type="entry name" value="MYB-LIKE DNA-BINDING PROTEIN"/>
    <property type="match status" value="1"/>
</dbReference>
<dbReference type="GO" id="GO:0000981">
    <property type="term" value="F:DNA-binding transcription factor activity, RNA polymerase II-specific"/>
    <property type="evidence" value="ECO:0007669"/>
    <property type="project" value="TreeGrafter"/>
</dbReference>
<dbReference type="VEuPathDB" id="TrichDB:TRFO_25452"/>
<dbReference type="GeneID" id="94839067"/>
<keyword evidence="5" id="KW-1185">Reference proteome</keyword>
<reference evidence="4" key="1">
    <citation type="submission" date="2016-10" db="EMBL/GenBank/DDBJ databases">
        <authorList>
            <person name="Benchimol M."/>
            <person name="Almeida L.G."/>
            <person name="Vasconcelos A.T."/>
            <person name="Perreira-Neves A."/>
            <person name="Rosa I.A."/>
            <person name="Tasca T."/>
            <person name="Bogo M.R."/>
            <person name="de Souza W."/>
        </authorList>
    </citation>
    <scope>NUCLEOTIDE SEQUENCE [LARGE SCALE GENOMIC DNA]</scope>
    <source>
        <strain evidence="4">K</strain>
    </source>
</reference>
<keyword evidence="4" id="KW-0238">DNA-binding</keyword>
<dbReference type="AlphaFoldDB" id="A0A1J4K9Y2"/>
<dbReference type="PROSITE" id="PS50090">
    <property type="entry name" value="MYB_LIKE"/>
    <property type="match status" value="2"/>
</dbReference>
<dbReference type="InterPro" id="IPR017930">
    <property type="entry name" value="Myb_dom"/>
</dbReference>
<gene>
    <name evidence="4" type="ORF">TRFO_25452</name>
</gene>
<evidence type="ECO:0000259" key="2">
    <source>
        <dbReference type="PROSITE" id="PS50090"/>
    </source>
</evidence>
<proteinExistence type="predicted"/>
<dbReference type="PANTHER" id="PTHR45614">
    <property type="entry name" value="MYB PROTEIN-RELATED"/>
    <property type="match status" value="1"/>
</dbReference>
<evidence type="ECO:0000259" key="3">
    <source>
        <dbReference type="PROSITE" id="PS51294"/>
    </source>
</evidence>
<feature type="domain" description="Myb-like" evidence="2">
    <location>
        <begin position="102"/>
        <end position="153"/>
    </location>
</feature>
<evidence type="ECO:0000313" key="5">
    <source>
        <dbReference type="Proteomes" id="UP000179807"/>
    </source>
</evidence>
<feature type="domain" description="HTH myb-type" evidence="3">
    <location>
        <begin position="102"/>
        <end position="157"/>
    </location>
</feature>
<dbReference type="GO" id="GO:0000978">
    <property type="term" value="F:RNA polymerase II cis-regulatory region sequence-specific DNA binding"/>
    <property type="evidence" value="ECO:0007669"/>
    <property type="project" value="TreeGrafter"/>
</dbReference>
<dbReference type="Proteomes" id="UP000179807">
    <property type="component" value="Unassembled WGS sequence"/>
</dbReference>